<evidence type="ECO:0000256" key="2">
    <source>
        <dbReference type="ARBA" id="ARBA00007809"/>
    </source>
</evidence>
<dbReference type="Gene3D" id="1.20.1280.290">
    <property type="match status" value="2"/>
</dbReference>
<feature type="region of interest" description="Disordered" evidence="10">
    <location>
        <begin position="265"/>
        <end position="288"/>
    </location>
</feature>
<dbReference type="PANTHER" id="PTHR10791:SF30">
    <property type="entry name" value="SUGAR TRANSPORTER SWEET1"/>
    <property type="match status" value="1"/>
</dbReference>
<keyword evidence="4" id="KW-1003">Cell membrane</keyword>
<dbReference type="PANTHER" id="PTHR10791">
    <property type="entry name" value="RAG1-ACTIVATING PROTEIN 1"/>
    <property type="match status" value="1"/>
</dbReference>
<feature type="transmembrane region" description="Helical" evidence="11">
    <location>
        <begin position="136"/>
        <end position="155"/>
    </location>
</feature>
<dbReference type="EMBL" id="HBGK01019312">
    <property type="protein sequence ID" value="CAD9280853.1"/>
    <property type="molecule type" value="Transcribed_RNA"/>
</dbReference>
<keyword evidence="9 11" id="KW-0472">Membrane</keyword>
<dbReference type="InterPro" id="IPR004316">
    <property type="entry name" value="SWEET_rpt"/>
</dbReference>
<dbReference type="InterPro" id="IPR047664">
    <property type="entry name" value="SWEET"/>
</dbReference>
<keyword evidence="6 11" id="KW-0812">Transmembrane</keyword>
<feature type="transmembrane region" description="Helical" evidence="11">
    <location>
        <begin position="6"/>
        <end position="29"/>
    </location>
</feature>
<keyword evidence="3" id="KW-0813">Transport</keyword>
<evidence type="ECO:0000256" key="11">
    <source>
        <dbReference type="SAM" id="Phobius"/>
    </source>
</evidence>
<organism evidence="12">
    <name type="scientific">Grammatophora oceanica</name>
    <dbReference type="NCBI Taxonomy" id="210454"/>
    <lineage>
        <taxon>Eukaryota</taxon>
        <taxon>Sar</taxon>
        <taxon>Stramenopiles</taxon>
        <taxon>Ochrophyta</taxon>
        <taxon>Bacillariophyta</taxon>
        <taxon>Fragilariophyceae</taxon>
        <taxon>Fragilariophycidae</taxon>
        <taxon>Rhabdonematales</taxon>
        <taxon>Grammatophoraceae</taxon>
        <taxon>Grammatophora</taxon>
    </lineage>
</organism>
<evidence type="ECO:0000313" key="12">
    <source>
        <dbReference type="EMBL" id="CAD9280853.1"/>
    </source>
</evidence>
<evidence type="ECO:0000256" key="3">
    <source>
        <dbReference type="ARBA" id="ARBA00022448"/>
    </source>
</evidence>
<evidence type="ECO:0000256" key="8">
    <source>
        <dbReference type="ARBA" id="ARBA00022989"/>
    </source>
</evidence>
<name>A0A7S1Y776_9STRA</name>
<keyword evidence="8 11" id="KW-1133">Transmembrane helix</keyword>
<evidence type="ECO:0000256" key="5">
    <source>
        <dbReference type="ARBA" id="ARBA00022597"/>
    </source>
</evidence>
<proteinExistence type="inferred from homology"/>
<evidence type="ECO:0008006" key="13">
    <source>
        <dbReference type="Google" id="ProtNLM"/>
    </source>
</evidence>
<feature type="transmembrane region" description="Helical" evidence="11">
    <location>
        <begin position="223"/>
        <end position="244"/>
    </location>
</feature>
<evidence type="ECO:0000256" key="7">
    <source>
        <dbReference type="ARBA" id="ARBA00022737"/>
    </source>
</evidence>
<evidence type="ECO:0000256" key="6">
    <source>
        <dbReference type="ARBA" id="ARBA00022692"/>
    </source>
</evidence>
<sequence length="288" mass="32007">MSWIDIFLDYVCPSVGGLMSGLMFAAPVFDLRMALQKGSLGCLDPLPWVFMTGNCLGWNAYAYYTSDPFILSANLPGLLLSIWLNSGAAKLQYLARWEEAKEREAEQREGDESVHSDATSQMERNELLVAVPQERYLLRMLIGWSIVLVYVGWLGRQAASPGNIVGFIVNINLIFFYGAPLNTIKQVIRDGKSDAIHRPTMFMNWINTSFWVLYGLARRDPVIYVPNATGLALGITQGVLCLYYPSRSNSLANMSHDENDLFLSPDDDGTNSYGSDEAPASHSSNLVL</sequence>
<protein>
    <recommendedName>
        <fullName evidence="13">Bidirectional sugar transporter SWEET</fullName>
    </recommendedName>
</protein>
<comment type="subcellular location">
    <subcellularLocation>
        <location evidence="1">Cell membrane</location>
        <topology evidence="1">Multi-pass membrane protein</topology>
    </subcellularLocation>
</comment>
<keyword evidence="5" id="KW-0762">Sugar transport</keyword>
<comment type="similarity">
    <text evidence="2">Belongs to the SWEET sugar transporter family.</text>
</comment>
<accession>A0A7S1Y776</accession>
<evidence type="ECO:0000256" key="10">
    <source>
        <dbReference type="SAM" id="MobiDB-lite"/>
    </source>
</evidence>
<evidence type="ECO:0000256" key="4">
    <source>
        <dbReference type="ARBA" id="ARBA00022475"/>
    </source>
</evidence>
<dbReference type="GO" id="GO:0051119">
    <property type="term" value="F:sugar transmembrane transporter activity"/>
    <property type="evidence" value="ECO:0007669"/>
    <property type="project" value="InterPro"/>
</dbReference>
<gene>
    <name evidence="12" type="ORF">GOCE00092_LOCUS9763</name>
</gene>
<evidence type="ECO:0000256" key="9">
    <source>
        <dbReference type="ARBA" id="ARBA00023136"/>
    </source>
</evidence>
<dbReference type="AlphaFoldDB" id="A0A7S1Y776"/>
<keyword evidence="7" id="KW-0677">Repeat</keyword>
<feature type="transmembrane region" description="Helical" evidence="11">
    <location>
        <begin position="161"/>
        <end position="179"/>
    </location>
</feature>
<dbReference type="GO" id="GO:0005886">
    <property type="term" value="C:plasma membrane"/>
    <property type="evidence" value="ECO:0007669"/>
    <property type="project" value="UniProtKB-SubCell"/>
</dbReference>
<reference evidence="12" key="1">
    <citation type="submission" date="2021-01" db="EMBL/GenBank/DDBJ databases">
        <authorList>
            <person name="Corre E."/>
            <person name="Pelletier E."/>
            <person name="Niang G."/>
            <person name="Scheremetjew M."/>
            <person name="Finn R."/>
            <person name="Kale V."/>
            <person name="Holt S."/>
            <person name="Cochrane G."/>
            <person name="Meng A."/>
            <person name="Brown T."/>
            <person name="Cohen L."/>
        </authorList>
    </citation>
    <scope>NUCLEOTIDE SEQUENCE</scope>
    <source>
        <strain evidence="12">CCMP 410</strain>
    </source>
</reference>
<evidence type="ECO:0000256" key="1">
    <source>
        <dbReference type="ARBA" id="ARBA00004651"/>
    </source>
</evidence>
<dbReference type="Pfam" id="PF03083">
    <property type="entry name" value="MtN3_slv"/>
    <property type="match status" value="2"/>
</dbReference>